<evidence type="ECO:0000259" key="8">
    <source>
        <dbReference type="Pfam" id="PF20667"/>
    </source>
</evidence>
<name>A0A9P9ILW0_9PLEO</name>
<dbReference type="EMBL" id="JAGMWT010000008">
    <property type="protein sequence ID" value="KAH7124039.1"/>
    <property type="molecule type" value="Genomic_DNA"/>
</dbReference>
<dbReference type="Pfam" id="PF20667">
    <property type="entry name" value="Sec10_N"/>
    <property type="match status" value="1"/>
</dbReference>
<dbReference type="OrthoDB" id="125856at2759"/>
<dbReference type="Proteomes" id="UP000700596">
    <property type="component" value="Unassembled WGS sequence"/>
</dbReference>
<dbReference type="PANTHER" id="PTHR12100:SF0">
    <property type="entry name" value="EXOCYST COMPLEX COMPONENT 5"/>
    <property type="match status" value="1"/>
</dbReference>
<dbReference type="InterPro" id="IPR009976">
    <property type="entry name" value="Sec10-like"/>
</dbReference>
<keyword evidence="2" id="KW-0813">Transport</keyword>
<sequence length="849" mass="94833">MSRPSADTASILSHNTSRTSRGPAFTLETFSSKDFIIKDFVESLSDSAVPASRKSGPSASQQAFDPKPLIRTFEHALSRLNGLSEELEENENELSGAVRRAEAQHNSNVETLGQKLDQAMDRFQKLDNSLNGDPNDDRGSDAGGNVAVRIGERLEELDRQRKRAEDAKFLIRCWQEVSEKGDLSTLEDMRRNRAGRSEQNIVRCAHIARQLLKISTRLDPGSQANGNGNATNGIKRRQTFAQPQFSTREIIEKFLENLEQDLLKQFDEFYRRPNYDGMRECAIALRDFNEGASVMATYVNQHSFFIDRSQLITEEITGDAETWDRLQDPDSEPPGVEPTLQSLVDEVRIVVQEESAIIKRAFPYYDEVLIRFLQRIFQQSIQQRLEMVLGKANELSSLAFLRSLQASRTYITALVDDLKSHGLTEHPEPVTSQIAATLDQQLEDLFVPYFVGSSYIEREKKNLEELYSSLLLKFTIYHARRRKMPTSYFGSLAQRGKELAASARDAYMDRLDSTDLPATQKAMLLRIAGLKEDQNEKKDIEVSDEDGKLSLPNAKRMLKWLAEGVGRGLELSPGNETPKDVQNLLNLLLLHMGELYLEIALDAASDHAASQESSKTPPDLTHLPSLHTLTTILHLLQQTTTTILLPLCTPNLTIRREIEKSTSSTLSTLESKLSNILNLTITATLNWVTKCLAQQKKTDFRPKDDDIFGGSETQACQAVCQFLTRVATQSAAALSGRNLHLFLAELARGVRSLVLAHILKFTVSLTGGLVLKQDVTRYVEVMSVWPTGEDLEQKDLMVLKDIAALFVIGPEALRDNLRGAGGEAQELRAFIARREDVGSVGVQAALTGL</sequence>
<dbReference type="InterPro" id="IPR048627">
    <property type="entry name" value="Sec10_HB"/>
</dbReference>
<feature type="compositionally biased region" description="Polar residues" evidence="6">
    <location>
        <begin position="1"/>
        <end position="20"/>
    </location>
</feature>
<feature type="coiled-coil region" evidence="5">
    <location>
        <begin position="70"/>
        <end position="167"/>
    </location>
</feature>
<evidence type="ECO:0000313" key="10">
    <source>
        <dbReference type="Proteomes" id="UP000700596"/>
    </source>
</evidence>
<feature type="domain" description="Exocyst complex component Sec10 N-terminal" evidence="8">
    <location>
        <begin position="66"/>
        <end position="190"/>
    </location>
</feature>
<dbReference type="GO" id="GO:0006893">
    <property type="term" value="P:Golgi to plasma membrane transport"/>
    <property type="evidence" value="ECO:0007669"/>
    <property type="project" value="TreeGrafter"/>
</dbReference>
<dbReference type="PANTHER" id="PTHR12100">
    <property type="entry name" value="SEC10"/>
    <property type="match status" value="1"/>
</dbReference>
<comment type="caution">
    <text evidence="9">The sequence shown here is derived from an EMBL/GenBank/DDBJ whole genome shotgun (WGS) entry which is preliminary data.</text>
</comment>
<evidence type="ECO:0000256" key="3">
    <source>
        <dbReference type="ARBA" id="ARBA00022483"/>
    </source>
</evidence>
<accession>A0A9P9ILW0</accession>
<evidence type="ECO:0000259" key="7">
    <source>
        <dbReference type="Pfam" id="PF07393"/>
    </source>
</evidence>
<keyword evidence="4 5" id="KW-0175">Coiled coil</keyword>
<dbReference type="AlphaFoldDB" id="A0A9P9ILW0"/>
<keyword evidence="3" id="KW-0268">Exocytosis</keyword>
<dbReference type="InterPro" id="IPR048625">
    <property type="entry name" value="Sec10_N"/>
</dbReference>
<comment type="similarity">
    <text evidence="1">Belongs to the SEC10 family.</text>
</comment>
<protein>
    <submittedName>
        <fullName evidence="9">Exocyst complex component Sec10-like protein</fullName>
    </submittedName>
</protein>
<dbReference type="GO" id="GO:0000145">
    <property type="term" value="C:exocyst"/>
    <property type="evidence" value="ECO:0007669"/>
    <property type="project" value="TreeGrafter"/>
</dbReference>
<evidence type="ECO:0000256" key="6">
    <source>
        <dbReference type="SAM" id="MobiDB-lite"/>
    </source>
</evidence>
<gene>
    <name evidence="9" type="ORF">B0J11DRAFT_436388</name>
</gene>
<feature type="region of interest" description="Disordered" evidence="6">
    <location>
        <begin position="1"/>
        <end position="24"/>
    </location>
</feature>
<evidence type="ECO:0000256" key="2">
    <source>
        <dbReference type="ARBA" id="ARBA00022448"/>
    </source>
</evidence>
<proteinExistence type="inferred from homology"/>
<feature type="region of interest" description="Disordered" evidence="6">
    <location>
        <begin position="48"/>
        <end position="67"/>
    </location>
</feature>
<evidence type="ECO:0000313" key="9">
    <source>
        <dbReference type="EMBL" id="KAH7124039.1"/>
    </source>
</evidence>
<evidence type="ECO:0000256" key="5">
    <source>
        <dbReference type="SAM" id="Coils"/>
    </source>
</evidence>
<reference evidence="9" key="1">
    <citation type="journal article" date="2021" name="Nat. Commun.">
        <title>Genetic determinants of endophytism in the Arabidopsis root mycobiome.</title>
        <authorList>
            <person name="Mesny F."/>
            <person name="Miyauchi S."/>
            <person name="Thiergart T."/>
            <person name="Pickel B."/>
            <person name="Atanasova L."/>
            <person name="Karlsson M."/>
            <person name="Huettel B."/>
            <person name="Barry K.W."/>
            <person name="Haridas S."/>
            <person name="Chen C."/>
            <person name="Bauer D."/>
            <person name="Andreopoulos W."/>
            <person name="Pangilinan J."/>
            <person name="LaButti K."/>
            <person name="Riley R."/>
            <person name="Lipzen A."/>
            <person name="Clum A."/>
            <person name="Drula E."/>
            <person name="Henrissat B."/>
            <person name="Kohler A."/>
            <person name="Grigoriev I.V."/>
            <person name="Martin F.M."/>
            <person name="Hacquard S."/>
        </authorList>
    </citation>
    <scope>NUCLEOTIDE SEQUENCE</scope>
    <source>
        <strain evidence="9">MPI-CAGE-CH-0243</strain>
    </source>
</reference>
<keyword evidence="10" id="KW-1185">Reference proteome</keyword>
<evidence type="ECO:0000256" key="1">
    <source>
        <dbReference type="ARBA" id="ARBA00006572"/>
    </source>
</evidence>
<dbReference type="GO" id="GO:0006887">
    <property type="term" value="P:exocytosis"/>
    <property type="evidence" value="ECO:0007669"/>
    <property type="project" value="UniProtKB-KW"/>
</dbReference>
<organism evidence="9 10">
    <name type="scientific">Dendryphion nanum</name>
    <dbReference type="NCBI Taxonomy" id="256645"/>
    <lineage>
        <taxon>Eukaryota</taxon>
        <taxon>Fungi</taxon>
        <taxon>Dikarya</taxon>
        <taxon>Ascomycota</taxon>
        <taxon>Pezizomycotina</taxon>
        <taxon>Dothideomycetes</taxon>
        <taxon>Pleosporomycetidae</taxon>
        <taxon>Pleosporales</taxon>
        <taxon>Torulaceae</taxon>
        <taxon>Dendryphion</taxon>
    </lineage>
</organism>
<evidence type="ECO:0000256" key="4">
    <source>
        <dbReference type="ARBA" id="ARBA00023054"/>
    </source>
</evidence>
<feature type="domain" description="Exocyst complex component Sec10-like alpha-helical bundle" evidence="7">
    <location>
        <begin position="203"/>
        <end position="843"/>
    </location>
</feature>
<dbReference type="Pfam" id="PF07393">
    <property type="entry name" value="Sec10_HB"/>
    <property type="match status" value="1"/>
</dbReference>